<dbReference type="Proteomes" id="UP001196413">
    <property type="component" value="Unassembled WGS sequence"/>
</dbReference>
<dbReference type="AlphaFoldDB" id="A0AAD5WH38"/>
<name>A0AAD5WH38_PARTN</name>
<reference evidence="2" key="1">
    <citation type="submission" date="2021-06" db="EMBL/GenBank/DDBJ databases">
        <title>Parelaphostrongylus tenuis whole genome reference sequence.</title>
        <authorList>
            <person name="Garwood T.J."/>
            <person name="Larsen P.A."/>
            <person name="Fountain-Jones N.M."/>
            <person name="Garbe J.R."/>
            <person name="Macchietto M.G."/>
            <person name="Kania S.A."/>
            <person name="Gerhold R.W."/>
            <person name="Richards J.E."/>
            <person name="Wolf T.M."/>
        </authorList>
    </citation>
    <scope>NUCLEOTIDE SEQUENCE</scope>
    <source>
        <strain evidence="2">MNPRO001-30</strain>
        <tissue evidence="2">Meninges</tissue>
    </source>
</reference>
<comment type="caution">
    <text evidence="2">The sequence shown here is derived from an EMBL/GenBank/DDBJ whole genome shotgun (WGS) entry which is preliminary data.</text>
</comment>
<dbReference type="EMBL" id="JAHQIW010006664">
    <property type="protein sequence ID" value="KAJ1369725.1"/>
    <property type="molecule type" value="Genomic_DNA"/>
</dbReference>
<accession>A0AAD5WH38</accession>
<dbReference type="InterPro" id="IPR050214">
    <property type="entry name" value="Cys_Synth/Cystath_Beta-Synth"/>
</dbReference>
<dbReference type="PANTHER" id="PTHR10314">
    <property type="entry name" value="CYSTATHIONINE BETA-SYNTHASE"/>
    <property type="match status" value="1"/>
</dbReference>
<dbReference type="GO" id="GO:0019344">
    <property type="term" value="P:cysteine biosynthetic process"/>
    <property type="evidence" value="ECO:0007669"/>
    <property type="project" value="UniProtKB-ARBA"/>
</dbReference>
<proteinExistence type="predicted"/>
<dbReference type="InterPro" id="IPR036052">
    <property type="entry name" value="TrpB-like_PALP_sf"/>
</dbReference>
<dbReference type="Pfam" id="PF00291">
    <property type="entry name" value="PALP"/>
    <property type="match status" value="1"/>
</dbReference>
<dbReference type="SUPFAM" id="SSF53686">
    <property type="entry name" value="Tryptophan synthase beta subunit-like PLP-dependent enzymes"/>
    <property type="match status" value="1"/>
</dbReference>
<dbReference type="InterPro" id="IPR001926">
    <property type="entry name" value="TrpB-like_PALP"/>
</dbReference>
<evidence type="ECO:0000259" key="1">
    <source>
        <dbReference type="Pfam" id="PF00291"/>
    </source>
</evidence>
<dbReference type="Gene3D" id="3.40.50.1100">
    <property type="match status" value="2"/>
</dbReference>
<gene>
    <name evidence="2" type="ORF">KIN20_031270</name>
</gene>
<feature type="domain" description="Tryptophan synthase beta chain-like PALP" evidence="1">
    <location>
        <begin position="39"/>
        <end position="302"/>
    </location>
</feature>
<evidence type="ECO:0000313" key="3">
    <source>
        <dbReference type="Proteomes" id="UP001196413"/>
    </source>
</evidence>
<organism evidence="2 3">
    <name type="scientific">Parelaphostrongylus tenuis</name>
    <name type="common">Meningeal worm</name>
    <dbReference type="NCBI Taxonomy" id="148309"/>
    <lineage>
        <taxon>Eukaryota</taxon>
        <taxon>Metazoa</taxon>
        <taxon>Ecdysozoa</taxon>
        <taxon>Nematoda</taxon>
        <taxon>Chromadorea</taxon>
        <taxon>Rhabditida</taxon>
        <taxon>Rhabditina</taxon>
        <taxon>Rhabditomorpha</taxon>
        <taxon>Strongyloidea</taxon>
        <taxon>Metastrongylidae</taxon>
        <taxon>Parelaphostrongylus</taxon>
    </lineage>
</organism>
<evidence type="ECO:0000313" key="2">
    <source>
        <dbReference type="EMBL" id="KAJ1369725.1"/>
    </source>
</evidence>
<dbReference type="CDD" id="cd01561">
    <property type="entry name" value="CBS_like"/>
    <property type="match status" value="1"/>
</dbReference>
<protein>
    <recommendedName>
        <fullName evidence="1">Tryptophan synthase beta chain-like PALP domain-containing protein</fullName>
    </recommendedName>
</protein>
<keyword evidence="3" id="KW-1185">Reference proteome</keyword>
<sequence length="316" mass="34288">MVSSFVWDQKEDGCFVLERGHRIESVKAKPRSKVLNNILEANGNTPLSKLNKIPRERNLKCNIYVKLEFFNVGGSLEDRAAIRMIEVAEQHGLTKENTVVAPASGNIAIGIALVCAVKGYKCVIIAPDRTAESICNILKALNAQVVRVSDNINDIPSTYFAYAKTLSESIKNSYFLDETVSGANPLAHYETTAAEIISALNGKVDLIVVPIRTGAAFIGIAKYIQKHQPKTKVYGVCSKTSRFPHIPELSSRDLLPDVELSCGTGIEAVCSKEAFLMTRRLIKEEGLMVGPSSGAAIVAALKVCLLPSTLIPIFIA</sequence>